<dbReference type="InterPro" id="IPR036291">
    <property type="entry name" value="NAD(P)-bd_dom_sf"/>
</dbReference>
<dbReference type="PANTHER" id="PTHR47129:SF1">
    <property type="entry name" value="NMRA-LIKE DOMAIN-CONTAINING PROTEIN"/>
    <property type="match status" value="1"/>
</dbReference>
<accession>A0A6B3RR10</accession>
<dbReference type="Pfam" id="PF13460">
    <property type="entry name" value="NAD_binding_10"/>
    <property type="match status" value="1"/>
</dbReference>
<dbReference type="PANTHER" id="PTHR47129">
    <property type="entry name" value="QUINONE OXIDOREDUCTASE 2"/>
    <property type="match status" value="1"/>
</dbReference>
<dbReference type="InterPro" id="IPR052718">
    <property type="entry name" value="NmrA-type_oxidoreductase"/>
</dbReference>
<dbReference type="EMBL" id="JAAIKE010000012">
    <property type="protein sequence ID" value="NEX48487.1"/>
    <property type="molecule type" value="Genomic_DNA"/>
</dbReference>
<dbReference type="AlphaFoldDB" id="A0A6B3RR10"/>
<dbReference type="InterPro" id="IPR016040">
    <property type="entry name" value="NAD(P)-bd_dom"/>
</dbReference>
<dbReference type="RefSeq" id="WP_164615179.1">
    <property type="nucleotide sequence ID" value="NZ_JAAIKE010000012.1"/>
</dbReference>
<dbReference type="Gene3D" id="3.40.50.720">
    <property type="entry name" value="NAD(P)-binding Rossmann-like Domain"/>
    <property type="match status" value="1"/>
</dbReference>
<protein>
    <submittedName>
        <fullName evidence="2">NAD(P)H-binding protein</fullName>
    </submittedName>
</protein>
<evidence type="ECO:0000259" key="1">
    <source>
        <dbReference type="Pfam" id="PF13460"/>
    </source>
</evidence>
<sequence length="280" mass="28329">MTTIAVTGASGQLGRLALAALAARGLAPVALARSPGKLAGLGLEVRAFDYTAPDVAALAGVEVLVLISSSDFNDRAGQHARVIRAAQAAGVGRVIYTSILKGDASPMLLAQDHIATEAALKASGLTCTILRNGWYLENLTGSIGPALAHGAVIGAAGEGRFSAAARADFAEAIAVTAATGGHEDAVYELAGDSAFSMAEFAAELGRQTGKPMRYDSLPEASYAEILIGFGLPEGFARVLADSDAWAAKGALQDDSGTLSRLIGRPTTPAAEAIAQALAAL</sequence>
<gene>
    <name evidence="2" type="ORF">G3572_20005</name>
</gene>
<dbReference type="Proteomes" id="UP000481421">
    <property type="component" value="Unassembled WGS sequence"/>
</dbReference>
<evidence type="ECO:0000313" key="3">
    <source>
        <dbReference type="Proteomes" id="UP000481421"/>
    </source>
</evidence>
<evidence type="ECO:0000313" key="2">
    <source>
        <dbReference type="EMBL" id="NEX48487.1"/>
    </source>
</evidence>
<organism evidence="2 3">
    <name type="scientific">Pseudotabrizicola algicola</name>
    <dbReference type="NCBI Taxonomy" id="2709381"/>
    <lineage>
        <taxon>Bacteria</taxon>
        <taxon>Pseudomonadati</taxon>
        <taxon>Pseudomonadota</taxon>
        <taxon>Alphaproteobacteria</taxon>
        <taxon>Rhodobacterales</taxon>
        <taxon>Paracoccaceae</taxon>
        <taxon>Pseudotabrizicola</taxon>
    </lineage>
</organism>
<reference evidence="2 3" key="1">
    <citation type="submission" date="2020-02" db="EMBL/GenBank/DDBJ databases">
        <title>Rhodobacter algicola sp. nov., isolated from microalga culture.</title>
        <authorList>
            <person name="Park C.-Y."/>
        </authorList>
    </citation>
    <scope>NUCLEOTIDE SEQUENCE [LARGE SCALE GENOMIC DNA]</scope>
    <source>
        <strain evidence="2 3">ETT8</strain>
    </source>
</reference>
<dbReference type="SUPFAM" id="SSF51735">
    <property type="entry name" value="NAD(P)-binding Rossmann-fold domains"/>
    <property type="match status" value="1"/>
</dbReference>
<feature type="domain" description="NAD(P)-binding" evidence="1">
    <location>
        <begin position="8"/>
        <end position="173"/>
    </location>
</feature>
<comment type="caution">
    <text evidence="2">The sequence shown here is derived from an EMBL/GenBank/DDBJ whole genome shotgun (WGS) entry which is preliminary data.</text>
</comment>
<dbReference type="Gene3D" id="3.90.25.10">
    <property type="entry name" value="UDP-galactose 4-epimerase, domain 1"/>
    <property type="match status" value="1"/>
</dbReference>
<name>A0A6B3RR10_9RHOB</name>
<proteinExistence type="predicted"/>
<keyword evidence="3" id="KW-1185">Reference proteome</keyword>